<feature type="transmembrane region" description="Helical" evidence="1">
    <location>
        <begin position="91"/>
        <end position="110"/>
    </location>
</feature>
<proteinExistence type="predicted"/>
<accession>A0ABM5LMF6</accession>
<evidence type="ECO:0000259" key="2">
    <source>
        <dbReference type="Pfam" id="PF01478"/>
    </source>
</evidence>
<feature type="transmembrane region" description="Helical" evidence="1">
    <location>
        <begin position="122"/>
        <end position="141"/>
    </location>
</feature>
<dbReference type="Gene3D" id="1.20.120.1220">
    <property type="match status" value="1"/>
</dbReference>
<dbReference type="Proteomes" id="UP000002064">
    <property type="component" value="Chromosome"/>
</dbReference>
<feature type="domain" description="Prepilin type IV endopeptidase peptidase" evidence="2">
    <location>
        <begin position="12"/>
        <end position="109"/>
    </location>
</feature>
<feature type="transmembrane region" description="Helical" evidence="1">
    <location>
        <begin position="51"/>
        <end position="71"/>
    </location>
</feature>
<dbReference type="InterPro" id="IPR000045">
    <property type="entry name" value="Prepilin_IV_endopep_pep"/>
</dbReference>
<evidence type="ECO:0000256" key="1">
    <source>
        <dbReference type="SAM" id="Phobius"/>
    </source>
</evidence>
<protein>
    <submittedName>
        <fullName evidence="3">Peptidase A24A prepilin type IV</fullName>
    </submittedName>
</protein>
<dbReference type="Pfam" id="PF01478">
    <property type="entry name" value="Peptidase_A24"/>
    <property type="match status" value="1"/>
</dbReference>
<evidence type="ECO:0000313" key="4">
    <source>
        <dbReference type="Proteomes" id="UP000002064"/>
    </source>
</evidence>
<keyword evidence="1" id="KW-0812">Transmembrane</keyword>
<name>A0ABM5LMF6_THEM3</name>
<gene>
    <name evidence="3" type="ordered locus">Tmath_0069</name>
</gene>
<sequence>MEVNEIKHIPIVMILSYLSYTDLKKREVPDFAVLALFIYSLFTCTSFKESILMAALVFILLLIPSILFEGSIGGGDIKLLTALAFFMGRDFSVLAFPMFILLVATLIYGLIKGKGLKYSVPLVPYVFVSYLFYFSLEVSWWNLHFSY</sequence>
<keyword evidence="4" id="KW-1185">Reference proteome</keyword>
<reference evidence="3 4" key="1">
    <citation type="submission" date="2010-05" db="EMBL/GenBank/DDBJ databases">
        <title>Complete sequence of Thermoanaerobacter mathranii subsp. mathranii mathranii str. A3.</title>
        <authorList>
            <consortium name="US DOE Joint Genome Institute"/>
            <person name="Lucas S."/>
            <person name="Copeland A."/>
            <person name="Lapidus A."/>
            <person name="Cheng J.-F."/>
            <person name="Bruce D."/>
            <person name="Goodwin L."/>
            <person name="Pitluck S."/>
            <person name="Held B."/>
            <person name="Detter J.C."/>
            <person name="Han C."/>
            <person name="Tapia R."/>
            <person name="Land M."/>
            <person name="Hauser L."/>
            <person name="Kyrpides N."/>
            <person name="Mikhailova N."/>
            <person name="Zhou J."/>
            <person name="Hemme C."/>
            <person name="Woyke T."/>
        </authorList>
    </citation>
    <scope>NUCLEOTIDE SEQUENCE [LARGE SCALE GENOMIC DNA]</scope>
    <source>
        <strain evidence="3 4">A3</strain>
    </source>
</reference>
<organism evidence="3 4">
    <name type="scientific">Thermoanaerobacter mathranii subsp. mathranii (strain DSM 11426 / CCUG 53645 / CIP 108742 / A3)</name>
    <dbReference type="NCBI Taxonomy" id="583358"/>
    <lineage>
        <taxon>Bacteria</taxon>
        <taxon>Bacillati</taxon>
        <taxon>Bacillota</taxon>
        <taxon>Clostridia</taxon>
        <taxon>Thermoanaerobacterales</taxon>
        <taxon>Thermoanaerobacteraceae</taxon>
        <taxon>Thermoanaerobacter</taxon>
    </lineage>
</organism>
<keyword evidence="1" id="KW-0472">Membrane</keyword>
<dbReference type="EMBL" id="CP002032">
    <property type="protein sequence ID" value="ADH59856.1"/>
    <property type="molecule type" value="Genomic_DNA"/>
</dbReference>
<keyword evidence="1" id="KW-1133">Transmembrane helix</keyword>
<evidence type="ECO:0000313" key="3">
    <source>
        <dbReference type="EMBL" id="ADH59856.1"/>
    </source>
</evidence>